<dbReference type="AlphaFoldDB" id="A0AB74DY46"/>
<evidence type="ECO:0000256" key="1">
    <source>
        <dbReference type="SAM" id="Phobius"/>
    </source>
</evidence>
<protein>
    <submittedName>
        <fullName evidence="2">Uncharacterized protein</fullName>
    </submittedName>
</protein>
<keyword evidence="1" id="KW-0812">Transmembrane</keyword>
<dbReference type="RefSeq" id="WP_207217469.1">
    <property type="nucleotide sequence ID" value="NZ_RQTC01000849.1"/>
</dbReference>
<keyword evidence="1" id="KW-1133">Transmembrane helix</keyword>
<evidence type="ECO:0000313" key="2">
    <source>
        <dbReference type="EMBL" id="RZH87069.1"/>
    </source>
</evidence>
<proteinExistence type="predicted"/>
<feature type="non-terminal residue" evidence="2">
    <location>
        <position position="1"/>
    </location>
</feature>
<gene>
    <name evidence="2" type="ORF">EIG94_17730</name>
</gene>
<feature type="transmembrane region" description="Helical" evidence="1">
    <location>
        <begin position="29"/>
        <end position="46"/>
    </location>
</feature>
<feature type="transmembrane region" description="Helical" evidence="1">
    <location>
        <begin position="53"/>
        <end position="73"/>
    </location>
</feature>
<accession>A0AB74DY46</accession>
<dbReference type="EMBL" id="RQTC01000849">
    <property type="protein sequence ID" value="RZH87069.1"/>
    <property type="molecule type" value="Genomic_DNA"/>
</dbReference>
<keyword evidence="1" id="KW-0472">Membrane</keyword>
<reference evidence="2 3" key="1">
    <citation type="submission" date="2018-11" db="EMBL/GenBank/DDBJ databases">
        <title>Genomic profiling of Staphylococcus species from a Poultry farm system in KwaZulu-Natal, South Africa.</title>
        <authorList>
            <person name="Amoako D.G."/>
            <person name="Somboro A.M."/>
            <person name="Abia A.L.K."/>
            <person name="Bester L.A."/>
            <person name="Essack S.Y."/>
        </authorList>
    </citation>
    <scope>NUCLEOTIDE SEQUENCE [LARGE SCALE GENOMIC DNA]</scope>
    <source>
        <strain evidence="2 3">SA9</strain>
    </source>
</reference>
<evidence type="ECO:0000313" key="3">
    <source>
        <dbReference type="Proteomes" id="UP000293434"/>
    </source>
</evidence>
<feature type="non-terminal residue" evidence="2">
    <location>
        <position position="74"/>
    </location>
</feature>
<organism evidence="2 3">
    <name type="scientific">Staphylococcus aureus</name>
    <dbReference type="NCBI Taxonomy" id="1280"/>
    <lineage>
        <taxon>Bacteria</taxon>
        <taxon>Bacillati</taxon>
        <taxon>Bacillota</taxon>
        <taxon>Bacilli</taxon>
        <taxon>Bacillales</taxon>
        <taxon>Staphylococcaceae</taxon>
        <taxon>Staphylococcus</taxon>
    </lineage>
</organism>
<name>A0AB74DY46_STAAU</name>
<sequence length="74" mass="8853">FPNNDRQSNPHFHSGPIIEPIRHYHMFSNGFYITHTLIVVMALFSFKLYRHYFYRLTAIATWLMLLGSLSPYFD</sequence>
<comment type="caution">
    <text evidence="2">The sequence shown here is derived from an EMBL/GenBank/DDBJ whole genome shotgun (WGS) entry which is preliminary data.</text>
</comment>
<dbReference type="Proteomes" id="UP000293434">
    <property type="component" value="Unassembled WGS sequence"/>
</dbReference>